<reference evidence="1 2" key="1">
    <citation type="journal article" date="2022" name="DNA Res.">
        <title>Chromosomal-level genome assembly of the orchid tree Bauhinia variegata (Leguminosae; Cercidoideae) supports the allotetraploid origin hypothesis of Bauhinia.</title>
        <authorList>
            <person name="Zhong Y."/>
            <person name="Chen Y."/>
            <person name="Zheng D."/>
            <person name="Pang J."/>
            <person name="Liu Y."/>
            <person name="Luo S."/>
            <person name="Meng S."/>
            <person name="Qian L."/>
            <person name="Wei D."/>
            <person name="Dai S."/>
            <person name="Zhou R."/>
        </authorList>
    </citation>
    <scope>NUCLEOTIDE SEQUENCE [LARGE SCALE GENOMIC DNA]</scope>
    <source>
        <strain evidence="1">BV-YZ2020</strain>
    </source>
</reference>
<dbReference type="Proteomes" id="UP000828941">
    <property type="component" value="Chromosome 2"/>
</dbReference>
<sequence length="502" mass="55764">MEKRWPFLHMVVFLGLSEICLAAIQNVGSILPEFQGSHMNWFYKNGMFLLSKSREFAFGFKATEKDTTLVQLVVIYVPSYTVVWTANRAQAVSNSDRFVFDENGNAFLRKGETVVWSTNTSGKGVSMMELQDTGNLVLLTNDSRIIWQSFSHPTDTLLPNQNLTEGMKLISEPNSINNLTNFLEIKSGDVILSAGFETPQPYWSIKKESRRIINKVGDVVSSAYLSSNSWRFYDQNKALLWQFIFAQDSDVNATWIAVLGSDGFIIFYNLQSGGSSSGASTTKIPQDFCSTPEPCDSYNICSGDNKCHCPLVLGSHQNCKPGIVSPCNESELPIELVKADDISNYFALGFLQPSLKTDLNVCKASCLGNCSCLAMFFHISSGNCFLLDEVGSFQESDTDSGFVSYITMMDQGKLEDILDSKLRIDEHDETILTAIKVALWCIQEDMSLRPSMTKVVQMLEGLCTVPKPPIFFKSNSRERTSSGQSDSNSDAYPSADRLSGPR</sequence>
<dbReference type="EMBL" id="CM039427">
    <property type="protein sequence ID" value="KAI4353350.1"/>
    <property type="molecule type" value="Genomic_DNA"/>
</dbReference>
<comment type="caution">
    <text evidence="1">The sequence shown here is derived from an EMBL/GenBank/DDBJ whole genome shotgun (WGS) entry which is preliminary data.</text>
</comment>
<evidence type="ECO:0000313" key="1">
    <source>
        <dbReference type="EMBL" id="KAI4353350.1"/>
    </source>
</evidence>
<organism evidence="1 2">
    <name type="scientific">Bauhinia variegata</name>
    <name type="common">Purple orchid tree</name>
    <name type="synonym">Phanera variegata</name>
    <dbReference type="NCBI Taxonomy" id="167791"/>
    <lineage>
        <taxon>Eukaryota</taxon>
        <taxon>Viridiplantae</taxon>
        <taxon>Streptophyta</taxon>
        <taxon>Embryophyta</taxon>
        <taxon>Tracheophyta</taxon>
        <taxon>Spermatophyta</taxon>
        <taxon>Magnoliopsida</taxon>
        <taxon>eudicotyledons</taxon>
        <taxon>Gunneridae</taxon>
        <taxon>Pentapetalae</taxon>
        <taxon>rosids</taxon>
        <taxon>fabids</taxon>
        <taxon>Fabales</taxon>
        <taxon>Fabaceae</taxon>
        <taxon>Cercidoideae</taxon>
        <taxon>Cercideae</taxon>
        <taxon>Bauhiniinae</taxon>
        <taxon>Bauhinia</taxon>
    </lineage>
</organism>
<keyword evidence="2" id="KW-1185">Reference proteome</keyword>
<proteinExistence type="predicted"/>
<accession>A0ACB9PX97</accession>
<name>A0ACB9PX97_BAUVA</name>
<gene>
    <name evidence="1" type="ORF">L6164_002308</name>
</gene>
<evidence type="ECO:0000313" key="2">
    <source>
        <dbReference type="Proteomes" id="UP000828941"/>
    </source>
</evidence>
<protein>
    <submittedName>
        <fullName evidence="1">Uncharacterized protein</fullName>
    </submittedName>
</protein>